<protein>
    <recommendedName>
        <fullName evidence="3">Peptidase aspartic putative domain-containing protein</fullName>
    </recommendedName>
</protein>
<reference evidence="1 2" key="1">
    <citation type="journal article" date="2019" name="Sci. Rep.">
        <title>Orb-weaving spider Araneus ventricosus genome elucidates the spidroin gene catalogue.</title>
        <authorList>
            <person name="Kono N."/>
            <person name="Nakamura H."/>
            <person name="Ohtoshi R."/>
            <person name="Moran D.A.P."/>
            <person name="Shinohara A."/>
            <person name="Yoshida Y."/>
            <person name="Fujiwara M."/>
            <person name="Mori M."/>
            <person name="Tomita M."/>
            <person name="Arakawa K."/>
        </authorList>
    </citation>
    <scope>NUCLEOTIDE SEQUENCE [LARGE SCALE GENOMIC DNA]</scope>
</reference>
<sequence length="98" mass="10782">MANRLGLPQEKTNFAVSGLGRNETKVKSRLRPTIQNGSGSYRTSLDLLVVPKITDFLPIATYTLENATIPDNLADPQFATLGKIDFLIGAQFSHHQKL</sequence>
<evidence type="ECO:0000313" key="1">
    <source>
        <dbReference type="EMBL" id="GBM00388.1"/>
    </source>
</evidence>
<gene>
    <name evidence="1" type="ORF">AVEN_179204_1</name>
</gene>
<evidence type="ECO:0000313" key="2">
    <source>
        <dbReference type="Proteomes" id="UP000499080"/>
    </source>
</evidence>
<dbReference type="AlphaFoldDB" id="A0A4Y2C9F1"/>
<comment type="caution">
    <text evidence="1">The sequence shown here is derived from an EMBL/GenBank/DDBJ whole genome shotgun (WGS) entry which is preliminary data.</text>
</comment>
<proteinExistence type="predicted"/>
<dbReference type="OrthoDB" id="6435492at2759"/>
<keyword evidence="2" id="KW-1185">Reference proteome</keyword>
<accession>A0A4Y2C9F1</accession>
<dbReference type="EMBL" id="BGPR01000156">
    <property type="protein sequence ID" value="GBM00388.1"/>
    <property type="molecule type" value="Genomic_DNA"/>
</dbReference>
<evidence type="ECO:0008006" key="3">
    <source>
        <dbReference type="Google" id="ProtNLM"/>
    </source>
</evidence>
<name>A0A4Y2C9F1_ARAVE</name>
<organism evidence="1 2">
    <name type="scientific">Araneus ventricosus</name>
    <name type="common">Orbweaver spider</name>
    <name type="synonym">Epeira ventricosa</name>
    <dbReference type="NCBI Taxonomy" id="182803"/>
    <lineage>
        <taxon>Eukaryota</taxon>
        <taxon>Metazoa</taxon>
        <taxon>Ecdysozoa</taxon>
        <taxon>Arthropoda</taxon>
        <taxon>Chelicerata</taxon>
        <taxon>Arachnida</taxon>
        <taxon>Araneae</taxon>
        <taxon>Araneomorphae</taxon>
        <taxon>Entelegynae</taxon>
        <taxon>Araneoidea</taxon>
        <taxon>Araneidae</taxon>
        <taxon>Araneus</taxon>
    </lineage>
</organism>
<dbReference type="Proteomes" id="UP000499080">
    <property type="component" value="Unassembled WGS sequence"/>
</dbReference>